<dbReference type="InterPro" id="IPR044876">
    <property type="entry name" value="HRDC_dom_sf"/>
</dbReference>
<feature type="region of interest" description="Disordered" evidence="1">
    <location>
        <begin position="218"/>
        <end position="250"/>
    </location>
</feature>
<feature type="compositionally biased region" description="Polar residues" evidence="1">
    <location>
        <begin position="228"/>
        <end position="239"/>
    </location>
</feature>
<organism evidence="3 4">
    <name type="scientific">Brassica napus</name>
    <name type="common">Rape</name>
    <dbReference type="NCBI Taxonomy" id="3708"/>
    <lineage>
        <taxon>Eukaryota</taxon>
        <taxon>Viridiplantae</taxon>
        <taxon>Streptophyta</taxon>
        <taxon>Embryophyta</taxon>
        <taxon>Tracheophyta</taxon>
        <taxon>Spermatophyta</taxon>
        <taxon>Magnoliopsida</taxon>
        <taxon>eudicotyledons</taxon>
        <taxon>Gunneridae</taxon>
        <taxon>Pentapetalae</taxon>
        <taxon>rosids</taxon>
        <taxon>malvids</taxon>
        <taxon>Brassicales</taxon>
        <taxon>Brassicaceae</taxon>
        <taxon>Brassiceae</taxon>
        <taxon>Brassica</taxon>
    </lineage>
</organism>
<dbReference type="Gene3D" id="1.10.150.80">
    <property type="entry name" value="HRDC domain"/>
    <property type="match status" value="2"/>
</dbReference>
<dbReference type="InterPro" id="IPR010997">
    <property type="entry name" value="HRDC-like_sf"/>
</dbReference>
<dbReference type="InterPro" id="IPR002121">
    <property type="entry name" value="HRDC_dom"/>
</dbReference>
<name>A0ABQ8C922_BRANA</name>
<dbReference type="SUPFAM" id="SSF47819">
    <property type="entry name" value="HRDC-like"/>
    <property type="match status" value="2"/>
</dbReference>
<dbReference type="SMART" id="SM00341">
    <property type="entry name" value="HRDC"/>
    <property type="match status" value="2"/>
</dbReference>
<dbReference type="PANTHER" id="PTHR33913">
    <property type="entry name" value="ALEURONE LAYER MORPHOGENESIS PROTEIN"/>
    <property type="match status" value="1"/>
</dbReference>
<dbReference type="PANTHER" id="PTHR33913:SF1">
    <property type="entry name" value="DRBM DOMAIN-CONTAINING PROTEIN"/>
    <property type="match status" value="1"/>
</dbReference>
<comment type="caution">
    <text evidence="3">The sequence shown here is derived from an EMBL/GenBank/DDBJ whole genome shotgun (WGS) entry which is preliminary data.</text>
</comment>
<dbReference type="PROSITE" id="PS50967">
    <property type="entry name" value="HRDC"/>
    <property type="match status" value="2"/>
</dbReference>
<accession>A0ABQ8C922</accession>
<dbReference type="Pfam" id="PF00570">
    <property type="entry name" value="HRDC"/>
    <property type="match status" value="2"/>
</dbReference>
<gene>
    <name evidence="3" type="ORF">HID58_036893</name>
</gene>
<feature type="region of interest" description="Disordered" evidence="1">
    <location>
        <begin position="557"/>
        <end position="592"/>
    </location>
</feature>
<dbReference type="Proteomes" id="UP000824890">
    <property type="component" value="Unassembled WGS sequence"/>
</dbReference>
<evidence type="ECO:0000313" key="4">
    <source>
        <dbReference type="Proteomes" id="UP000824890"/>
    </source>
</evidence>
<dbReference type="EMBL" id="JAGKQM010000009">
    <property type="protein sequence ID" value="KAH0913572.1"/>
    <property type="molecule type" value="Genomic_DNA"/>
</dbReference>
<evidence type="ECO:0000313" key="3">
    <source>
        <dbReference type="EMBL" id="KAH0913572.1"/>
    </source>
</evidence>
<sequence>MKLHGMPDPVSSTHSDVNPEELRTLLLSRATLLSETALKVLLCKRDKLTLEQRSIEDEIAKCDERIKNIKGSFPLLPQLCFYINLNAYRTDYTYIGDVELQLETILDSCNEAYPRRGLQESHDKSACQSNKRMKLCEPIPCTKSMCQKLDDLCVKNNWVLPSYHVSLSDGGFEAEVRIKETQFAYKIRGEEKSDAEEARESAAACLLTKLHQNTTTANDVLTNDHLRSSSSVKVTNPSAPSEDPFKMEKQTSLPLQTADLAEDIYAALERLRSDIVKASPHGVMSYHIFANPTLQRISKKIPRNKEELLKIDGLGMAKVKKYGDRLLETIESTINEYNLEPFRISIIVLTRKKKKKEKTPFSTHIENNTKKMKLNNIQAHVSSPHSNLNLEELQTTILSRARSLSETALKVLLWERDKLTLEQRFIEDEIAKCDQRIKNIKGDWKLQLETILKSCNEAYPRGSLQKSYDKSACQSNKRLKPLPSTKSMCRKLDDICLENNWVLPSYHVSLSDGGFKAEVRINETQFAHRICGEAKSDAEEARESAAAILLAKYVTPEQTNSQRSRTRRPFRSPSSVKILKQPSTPGETSEEDPLTSFAIGDVDLTTNLFLALRKLRSLLVKECPGGVMGTYIFTNPTLQKISTKIPRNKEELLEIEGLGKDKVSRYGDRLLETIESTIKEYYATNKKSSME</sequence>
<protein>
    <recommendedName>
        <fullName evidence="2">HRDC domain-containing protein</fullName>
    </recommendedName>
</protein>
<reference evidence="3 4" key="1">
    <citation type="submission" date="2021-05" db="EMBL/GenBank/DDBJ databases">
        <title>Genome Assembly of Synthetic Allotetraploid Brassica napus Reveals Homoeologous Exchanges between Subgenomes.</title>
        <authorList>
            <person name="Davis J.T."/>
        </authorList>
    </citation>
    <scope>NUCLEOTIDE SEQUENCE [LARGE SCALE GENOMIC DNA]</scope>
    <source>
        <strain evidence="4">cv. Da-Ae</strain>
        <tissue evidence="3">Seedling</tissue>
    </source>
</reference>
<proteinExistence type="predicted"/>
<keyword evidence="4" id="KW-1185">Reference proteome</keyword>
<dbReference type="Gene3D" id="3.30.160.20">
    <property type="match status" value="2"/>
</dbReference>
<dbReference type="SUPFAM" id="SSF54768">
    <property type="entry name" value="dsRNA-binding domain-like"/>
    <property type="match status" value="2"/>
</dbReference>
<feature type="domain" description="HRDC" evidence="2">
    <location>
        <begin position="258"/>
        <end position="340"/>
    </location>
</feature>
<evidence type="ECO:0000256" key="1">
    <source>
        <dbReference type="SAM" id="MobiDB-lite"/>
    </source>
</evidence>
<feature type="domain" description="HRDC" evidence="2">
    <location>
        <begin position="602"/>
        <end position="684"/>
    </location>
</feature>
<evidence type="ECO:0000259" key="2">
    <source>
        <dbReference type="PROSITE" id="PS50967"/>
    </source>
</evidence>